<proteinExistence type="predicted"/>
<evidence type="ECO:0000256" key="1">
    <source>
        <dbReference type="SAM" id="MobiDB-lite"/>
    </source>
</evidence>
<accession>A0A6A7BQF2</accession>
<name>A0A6A7BQF2_9PEZI</name>
<feature type="compositionally biased region" description="Polar residues" evidence="1">
    <location>
        <begin position="213"/>
        <end position="228"/>
    </location>
</feature>
<protein>
    <submittedName>
        <fullName evidence="2">Uncharacterized protein</fullName>
    </submittedName>
</protein>
<dbReference type="OrthoDB" id="5377012at2759"/>
<gene>
    <name evidence="2" type="ORF">K470DRAFT_260735</name>
</gene>
<evidence type="ECO:0000313" key="2">
    <source>
        <dbReference type="EMBL" id="KAF2857516.1"/>
    </source>
</evidence>
<feature type="region of interest" description="Disordered" evidence="1">
    <location>
        <begin position="164"/>
        <end position="275"/>
    </location>
</feature>
<feature type="compositionally biased region" description="Basic and acidic residues" evidence="1">
    <location>
        <begin position="229"/>
        <end position="238"/>
    </location>
</feature>
<feature type="region of interest" description="Disordered" evidence="1">
    <location>
        <begin position="1"/>
        <end position="101"/>
    </location>
</feature>
<dbReference type="Proteomes" id="UP000799421">
    <property type="component" value="Unassembled WGS sequence"/>
</dbReference>
<reference evidence="2" key="1">
    <citation type="journal article" date="2020" name="Stud. Mycol.">
        <title>101 Dothideomycetes genomes: a test case for predicting lifestyles and emergence of pathogens.</title>
        <authorList>
            <person name="Haridas S."/>
            <person name="Albert R."/>
            <person name="Binder M."/>
            <person name="Bloem J."/>
            <person name="Labutti K."/>
            <person name="Salamov A."/>
            <person name="Andreopoulos B."/>
            <person name="Baker S."/>
            <person name="Barry K."/>
            <person name="Bills G."/>
            <person name="Bluhm B."/>
            <person name="Cannon C."/>
            <person name="Castanera R."/>
            <person name="Culley D."/>
            <person name="Daum C."/>
            <person name="Ezra D."/>
            <person name="Gonzalez J."/>
            <person name="Henrissat B."/>
            <person name="Kuo A."/>
            <person name="Liang C."/>
            <person name="Lipzen A."/>
            <person name="Lutzoni F."/>
            <person name="Magnuson J."/>
            <person name="Mondo S."/>
            <person name="Nolan M."/>
            <person name="Ohm R."/>
            <person name="Pangilinan J."/>
            <person name="Park H.-J."/>
            <person name="Ramirez L."/>
            <person name="Alfaro M."/>
            <person name="Sun H."/>
            <person name="Tritt A."/>
            <person name="Yoshinaga Y."/>
            <person name="Zwiers L.-H."/>
            <person name="Turgeon B."/>
            <person name="Goodwin S."/>
            <person name="Spatafora J."/>
            <person name="Crous P."/>
            <person name="Grigoriev I."/>
        </authorList>
    </citation>
    <scope>NUCLEOTIDE SEQUENCE</scope>
    <source>
        <strain evidence="2">CBS 480.64</strain>
    </source>
</reference>
<dbReference type="AlphaFoldDB" id="A0A6A7BQF2"/>
<organism evidence="2 3">
    <name type="scientific">Piedraia hortae CBS 480.64</name>
    <dbReference type="NCBI Taxonomy" id="1314780"/>
    <lineage>
        <taxon>Eukaryota</taxon>
        <taxon>Fungi</taxon>
        <taxon>Dikarya</taxon>
        <taxon>Ascomycota</taxon>
        <taxon>Pezizomycotina</taxon>
        <taxon>Dothideomycetes</taxon>
        <taxon>Dothideomycetidae</taxon>
        <taxon>Capnodiales</taxon>
        <taxon>Piedraiaceae</taxon>
        <taxon>Piedraia</taxon>
    </lineage>
</organism>
<sequence length="295" mass="30946">MASADVVRRPLGASRRGAAGVDGKRKQNFTHWMRKMTSFKGGDARHKKGKPAEPEAPAASSTSLPDAAPTVHSDGGNSGSKTATTTTVPDSTFSSANPSEHSLATTLTTVQSHAATDTQQPPQQQHTLAVAQTHTLPLPRQPTYSAATANNLLTDNASILTLASSSKQRSRRSMDTDASVRAIPPSSVWGGSRESLPLSVLSGTGPGGGHTSLLASERNSYHYSSPRLSTKEYADARSLRSVSEGRPLSDGGGRPGLDSRSVSQNQLGAAVDAPPVANRLIRRSTDYVDAQEEIV</sequence>
<dbReference type="EMBL" id="MU006039">
    <property type="protein sequence ID" value="KAF2857516.1"/>
    <property type="molecule type" value="Genomic_DNA"/>
</dbReference>
<evidence type="ECO:0000313" key="3">
    <source>
        <dbReference type="Proteomes" id="UP000799421"/>
    </source>
</evidence>
<keyword evidence="3" id="KW-1185">Reference proteome</keyword>
<feature type="compositionally biased region" description="Polar residues" evidence="1">
    <location>
        <begin position="79"/>
        <end position="101"/>
    </location>
</feature>